<sequence length="180" mass="19691">MSVHSEMFDDLLGGETSPSEAPSADSAPSVYELDERGMSELLGLSLSMVRTKAREGVFVRSNRGRYDVHESVRRYVSRLREAASRNGSPASAASDELKAEKLRLTRAQATAQEQKNRLAAGEMVAVSEVRAEWVTVATDLRSQILAIPPRVAARAGLNLDAAVILEEEMRLALEGLHDER</sequence>
<evidence type="ECO:0000256" key="1">
    <source>
        <dbReference type="SAM" id="MobiDB-lite"/>
    </source>
</evidence>
<reference evidence="3" key="1">
    <citation type="submission" date="2017-12" db="EMBL/GenBank/DDBJ databases">
        <title>Genomic analysis of Paracoccus sp. CBA4604.</title>
        <authorList>
            <person name="Roh S.W."/>
            <person name="Kim J.Y."/>
            <person name="Kim J.S."/>
        </authorList>
    </citation>
    <scope>NUCLEOTIDE SEQUENCE [LARGE SCALE GENOMIC DNA]</scope>
    <source>
        <strain evidence="3">CBA4604</strain>
    </source>
</reference>
<organism evidence="2 3">
    <name type="scientific">Paracoccus jeotgali</name>
    <dbReference type="NCBI Taxonomy" id="2065379"/>
    <lineage>
        <taxon>Bacteria</taxon>
        <taxon>Pseudomonadati</taxon>
        <taxon>Pseudomonadota</taxon>
        <taxon>Alphaproteobacteria</taxon>
        <taxon>Rhodobacterales</taxon>
        <taxon>Paracoccaceae</taxon>
        <taxon>Paracoccus</taxon>
    </lineage>
</organism>
<dbReference type="EMBL" id="CP025583">
    <property type="protein sequence ID" value="AUM72929.1"/>
    <property type="molecule type" value="Genomic_DNA"/>
</dbReference>
<feature type="region of interest" description="Disordered" evidence="1">
    <location>
        <begin position="1"/>
        <end position="28"/>
    </location>
</feature>
<feature type="compositionally biased region" description="Low complexity" evidence="1">
    <location>
        <begin position="17"/>
        <end position="28"/>
    </location>
</feature>
<protein>
    <recommendedName>
        <fullName evidence="4">DNA packaging protein</fullName>
    </recommendedName>
</protein>
<dbReference type="KEGG" id="paru:CYR75_00155"/>
<proteinExistence type="predicted"/>
<accession>A0A2K9MBA0</accession>
<keyword evidence="3" id="KW-1185">Reference proteome</keyword>
<name>A0A2K9MBA0_9RHOB</name>
<evidence type="ECO:0000313" key="3">
    <source>
        <dbReference type="Proteomes" id="UP000234882"/>
    </source>
</evidence>
<dbReference type="Proteomes" id="UP000234882">
    <property type="component" value="Chromosome"/>
</dbReference>
<gene>
    <name evidence="2" type="ORF">CYR75_00155</name>
</gene>
<dbReference type="AlphaFoldDB" id="A0A2K9MBA0"/>
<evidence type="ECO:0000313" key="2">
    <source>
        <dbReference type="EMBL" id="AUM72929.1"/>
    </source>
</evidence>
<evidence type="ECO:0008006" key="4">
    <source>
        <dbReference type="Google" id="ProtNLM"/>
    </source>
</evidence>